<keyword evidence="1" id="KW-1133">Transmembrane helix</keyword>
<feature type="transmembrane region" description="Helical" evidence="1">
    <location>
        <begin position="7"/>
        <end position="28"/>
    </location>
</feature>
<name>A0A919JQI1_9ACTN</name>
<organism evidence="3 4">
    <name type="scientific">Paractinoplanes rishiriensis</name>
    <dbReference type="NCBI Taxonomy" id="1050105"/>
    <lineage>
        <taxon>Bacteria</taxon>
        <taxon>Bacillati</taxon>
        <taxon>Actinomycetota</taxon>
        <taxon>Actinomycetes</taxon>
        <taxon>Micromonosporales</taxon>
        <taxon>Micromonosporaceae</taxon>
        <taxon>Paractinoplanes</taxon>
    </lineage>
</organism>
<feature type="domain" description="GGDEF" evidence="2">
    <location>
        <begin position="356"/>
        <end position="487"/>
    </location>
</feature>
<keyword evidence="4" id="KW-1185">Reference proteome</keyword>
<protein>
    <recommendedName>
        <fullName evidence="2">GGDEF domain-containing protein</fullName>
    </recommendedName>
</protein>
<dbReference type="InterPro" id="IPR000160">
    <property type="entry name" value="GGDEF_dom"/>
</dbReference>
<dbReference type="CDD" id="cd01949">
    <property type="entry name" value="GGDEF"/>
    <property type="match status" value="1"/>
</dbReference>
<dbReference type="PROSITE" id="PS50887">
    <property type="entry name" value="GGDEF"/>
    <property type="match status" value="1"/>
</dbReference>
<evidence type="ECO:0000256" key="1">
    <source>
        <dbReference type="SAM" id="Phobius"/>
    </source>
</evidence>
<feature type="transmembrane region" description="Helical" evidence="1">
    <location>
        <begin position="222"/>
        <end position="240"/>
    </location>
</feature>
<gene>
    <name evidence="3" type="ORF">Ari01nite_07210</name>
</gene>
<feature type="transmembrane region" description="Helical" evidence="1">
    <location>
        <begin position="260"/>
        <end position="279"/>
    </location>
</feature>
<dbReference type="NCBIfam" id="TIGR00254">
    <property type="entry name" value="GGDEF"/>
    <property type="match status" value="1"/>
</dbReference>
<dbReference type="PANTHER" id="PTHR46663">
    <property type="entry name" value="DIGUANYLATE CYCLASE DGCT-RELATED"/>
    <property type="match status" value="1"/>
</dbReference>
<dbReference type="Pfam" id="PF00990">
    <property type="entry name" value="GGDEF"/>
    <property type="match status" value="1"/>
</dbReference>
<reference evidence="3" key="1">
    <citation type="submission" date="2021-01" db="EMBL/GenBank/DDBJ databases">
        <title>Whole genome shotgun sequence of Actinoplanes rishiriensis NBRC 108556.</title>
        <authorList>
            <person name="Komaki H."/>
            <person name="Tamura T."/>
        </authorList>
    </citation>
    <scope>NUCLEOTIDE SEQUENCE</scope>
    <source>
        <strain evidence="3">NBRC 108556</strain>
    </source>
</reference>
<dbReference type="InterPro" id="IPR043128">
    <property type="entry name" value="Rev_trsase/Diguanyl_cyclase"/>
</dbReference>
<dbReference type="InterPro" id="IPR052163">
    <property type="entry name" value="DGC-Regulatory_Protein"/>
</dbReference>
<sequence>MVRDPLLRLGALWTALIAVVFFALSGYTDWQVRAFWLGQLPLDALLAWSSYQVFRIATGPVRRFWGVLTAVGVLFLCGDTIQTFLTFTHAGEYSTNGGVIQSTCFTIGLGSIVVAMLVHPHPSRSGRERLAFWLDSATVLVGGAVVAWCFAVTPDQSTQADVLATLAGAAVAITSGFAAVKMILSGNAPMHKAAAFPMIASAGFTSVGMFLAPPTLGELPAYVYLVRFVPSLLIAAGPRIQQVIAGFDPRAFGERHRKPYSLLPYGSIVVAFVALVAVMPHGIDIRTWGVVVGLGLICALVAGRQLAAFHDNNSLIKQLREHEVRLRHQALFDGLTELANRTHFHDEVAVALDRPDRSSVLLIDLDGFKAVNDTMGHAAGDALLVAVADKLRGALRTGDLAARLGGDEFAVLLRGSTGDEGERTAERIFEAFAVPVQISGVPVHANASIGVADTEPGDEVGTVLRRADVAMYVAKSAGKGTCRRYHPGMEQGPRTPVAAQG</sequence>
<dbReference type="EMBL" id="BOMV01000006">
    <property type="protein sequence ID" value="GIE93256.1"/>
    <property type="molecule type" value="Genomic_DNA"/>
</dbReference>
<accession>A0A919JQI1</accession>
<feature type="transmembrane region" description="Helical" evidence="1">
    <location>
        <begin position="196"/>
        <end position="216"/>
    </location>
</feature>
<dbReference type="SUPFAM" id="SSF55073">
    <property type="entry name" value="Nucleotide cyclase"/>
    <property type="match status" value="1"/>
</dbReference>
<proteinExistence type="predicted"/>
<keyword evidence="1" id="KW-0472">Membrane</keyword>
<evidence type="ECO:0000313" key="3">
    <source>
        <dbReference type="EMBL" id="GIE93256.1"/>
    </source>
</evidence>
<feature type="transmembrane region" description="Helical" evidence="1">
    <location>
        <begin position="285"/>
        <end position="303"/>
    </location>
</feature>
<comment type="caution">
    <text evidence="3">The sequence shown here is derived from an EMBL/GenBank/DDBJ whole genome shotgun (WGS) entry which is preliminary data.</text>
</comment>
<feature type="transmembrane region" description="Helical" evidence="1">
    <location>
        <begin position="99"/>
        <end position="118"/>
    </location>
</feature>
<dbReference type="Proteomes" id="UP000636960">
    <property type="component" value="Unassembled WGS sequence"/>
</dbReference>
<feature type="transmembrane region" description="Helical" evidence="1">
    <location>
        <begin position="66"/>
        <end position="87"/>
    </location>
</feature>
<dbReference type="PANTHER" id="PTHR46663:SF2">
    <property type="entry name" value="GGDEF DOMAIN-CONTAINING PROTEIN"/>
    <property type="match status" value="1"/>
</dbReference>
<dbReference type="SMART" id="SM00267">
    <property type="entry name" value="GGDEF"/>
    <property type="match status" value="1"/>
</dbReference>
<evidence type="ECO:0000259" key="2">
    <source>
        <dbReference type="PROSITE" id="PS50887"/>
    </source>
</evidence>
<dbReference type="Gene3D" id="3.30.70.270">
    <property type="match status" value="1"/>
</dbReference>
<evidence type="ECO:0000313" key="4">
    <source>
        <dbReference type="Proteomes" id="UP000636960"/>
    </source>
</evidence>
<dbReference type="InterPro" id="IPR029787">
    <property type="entry name" value="Nucleotide_cyclase"/>
</dbReference>
<feature type="transmembrane region" description="Helical" evidence="1">
    <location>
        <begin position="130"/>
        <end position="150"/>
    </location>
</feature>
<keyword evidence="1" id="KW-0812">Transmembrane</keyword>
<feature type="transmembrane region" description="Helical" evidence="1">
    <location>
        <begin position="162"/>
        <end position="184"/>
    </location>
</feature>
<dbReference type="RefSeq" id="WP_203779241.1">
    <property type="nucleotide sequence ID" value="NZ_BOMV01000006.1"/>
</dbReference>
<dbReference type="AlphaFoldDB" id="A0A919JQI1"/>